<keyword evidence="3" id="KW-1003">Cell membrane</keyword>
<proteinExistence type="inferred from homology"/>
<feature type="transmembrane region" description="Helical" evidence="7">
    <location>
        <begin position="81"/>
        <end position="100"/>
    </location>
</feature>
<dbReference type="PANTHER" id="PTHR40074">
    <property type="entry name" value="O-ACETYLTRANSFERASE WECH"/>
    <property type="match status" value="1"/>
</dbReference>
<comment type="subcellular location">
    <subcellularLocation>
        <location evidence="1">Cell membrane</location>
        <topology evidence="1">Multi-pass membrane protein</topology>
    </subcellularLocation>
</comment>
<feature type="transmembrane region" description="Helical" evidence="7">
    <location>
        <begin position="7"/>
        <end position="26"/>
    </location>
</feature>
<evidence type="ECO:0000256" key="2">
    <source>
        <dbReference type="ARBA" id="ARBA00007400"/>
    </source>
</evidence>
<evidence type="ECO:0000256" key="7">
    <source>
        <dbReference type="SAM" id="Phobius"/>
    </source>
</evidence>
<evidence type="ECO:0000256" key="5">
    <source>
        <dbReference type="ARBA" id="ARBA00022989"/>
    </source>
</evidence>
<evidence type="ECO:0000313" key="9">
    <source>
        <dbReference type="EMBL" id="RSU08610.1"/>
    </source>
</evidence>
<dbReference type="Pfam" id="PF01757">
    <property type="entry name" value="Acyl_transf_3"/>
    <property type="match status" value="1"/>
</dbReference>
<protein>
    <recommendedName>
        <fullName evidence="8">Acyltransferase 3 domain-containing protein</fullName>
    </recommendedName>
</protein>
<feature type="domain" description="Acyltransferase 3" evidence="8">
    <location>
        <begin position="6"/>
        <end position="316"/>
    </location>
</feature>
<dbReference type="GO" id="GO:0009246">
    <property type="term" value="P:enterobacterial common antigen biosynthetic process"/>
    <property type="evidence" value="ECO:0007669"/>
    <property type="project" value="TreeGrafter"/>
</dbReference>
<feature type="transmembrane region" description="Helical" evidence="7">
    <location>
        <begin position="304"/>
        <end position="331"/>
    </location>
</feature>
<dbReference type="InterPro" id="IPR002656">
    <property type="entry name" value="Acyl_transf_3_dom"/>
</dbReference>
<evidence type="ECO:0000256" key="4">
    <source>
        <dbReference type="ARBA" id="ARBA00022692"/>
    </source>
</evidence>
<reference evidence="9 10" key="1">
    <citation type="submission" date="2017-05" db="EMBL/GenBank/DDBJ databases">
        <title>Vagococcus spp. assemblies.</title>
        <authorList>
            <person name="Gulvik C.A."/>
        </authorList>
    </citation>
    <scope>NUCLEOTIDE SEQUENCE [LARGE SCALE GENOMIC DNA]</scope>
    <source>
        <strain evidence="9 10">DSM 24756</strain>
    </source>
</reference>
<dbReference type="RefSeq" id="WP_126823371.1">
    <property type="nucleotide sequence ID" value="NZ_JBHLWU010000001.1"/>
</dbReference>
<keyword evidence="10" id="KW-1185">Reference proteome</keyword>
<dbReference type="EMBL" id="NGJZ01000001">
    <property type="protein sequence ID" value="RSU08610.1"/>
    <property type="molecule type" value="Genomic_DNA"/>
</dbReference>
<evidence type="ECO:0000256" key="3">
    <source>
        <dbReference type="ARBA" id="ARBA00022475"/>
    </source>
</evidence>
<dbReference type="GO" id="GO:0016413">
    <property type="term" value="F:O-acetyltransferase activity"/>
    <property type="evidence" value="ECO:0007669"/>
    <property type="project" value="TreeGrafter"/>
</dbReference>
<comment type="caution">
    <text evidence="9">The sequence shown here is derived from an EMBL/GenBank/DDBJ whole genome shotgun (WGS) entry which is preliminary data.</text>
</comment>
<evidence type="ECO:0000259" key="8">
    <source>
        <dbReference type="Pfam" id="PF01757"/>
    </source>
</evidence>
<dbReference type="AlphaFoldDB" id="A0A430AKH4"/>
<dbReference type="PANTHER" id="PTHR40074:SF2">
    <property type="entry name" value="O-ACETYLTRANSFERASE WECH"/>
    <property type="match status" value="1"/>
</dbReference>
<dbReference type="Proteomes" id="UP000288669">
    <property type="component" value="Unassembled WGS sequence"/>
</dbReference>
<feature type="transmembrane region" description="Helical" evidence="7">
    <location>
        <begin position="238"/>
        <end position="255"/>
    </location>
</feature>
<keyword evidence="5 7" id="KW-1133">Transmembrane helix</keyword>
<evidence type="ECO:0000313" key="10">
    <source>
        <dbReference type="Proteomes" id="UP000288669"/>
    </source>
</evidence>
<name>A0A430AKH4_9ENTE</name>
<keyword evidence="4 7" id="KW-0812">Transmembrane</keyword>
<feature type="transmembrane region" description="Helical" evidence="7">
    <location>
        <begin position="174"/>
        <end position="194"/>
    </location>
</feature>
<feature type="transmembrane region" description="Helical" evidence="7">
    <location>
        <begin position="206"/>
        <end position="226"/>
    </location>
</feature>
<feature type="transmembrane region" description="Helical" evidence="7">
    <location>
        <begin position="38"/>
        <end position="60"/>
    </location>
</feature>
<comment type="similarity">
    <text evidence="2">Belongs to the acyltransferase 3 family.</text>
</comment>
<feature type="transmembrane region" description="Helical" evidence="7">
    <location>
        <begin position="120"/>
        <end position="139"/>
    </location>
</feature>
<organism evidence="9 10">
    <name type="scientific">Vagococcus entomophilus</name>
    <dbReference type="NCBI Taxonomy" id="1160095"/>
    <lineage>
        <taxon>Bacteria</taxon>
        <taxon>Bacillati</taxon>
        <taxon>Bacillota</taxon>
        <taxon>Bacilli</taxon>
        <taxon>Lactobacillales</taxon>
        <taxon>Enterococcaceae</taxon>
        <taxon>Vagococcus</taxon>
    </lineage>
</organism>
<gene>
    <name evidence="9" type="ORF">CBF30_05120</name>
</gene>
<evidence type="ECO:0000256" key="6">
    <source>
        <dbReference type="ARBA" id="ARBA00023136"/>
    </source>
</evidence>
<feature type="transmembrane region" description="Helical" evidence="7">
    <location>
        <begin position="267"/>
        <end position="284"/>
    </location>
</feature>
<keyword evidence="6 7" id="KW-0472">Membrane</keyword>
<dbReference type="GO" id="GO:0005886">
    <property type="term" value="C:plasma membrane"/>
    <property type="evidence" value="ECO:0007669"/>
    <property type="project" value="UniProtKB-SubCell"/>
</dbReference>
<sequence>MDKRDANLDLIRCVATLMVVSVHFFLNTTFYDLPIDNWQMIVMVFLRVLFIPCVPLFLILSGYLMKNKKLSYRYYTQLAKVLIIYVQASVVIYLFRVFIFDEKLSIWEGVMGIFDYSTAPYAWYIEMYLALYLLIPFLNKMWNSCRSVEEHRLLLFVLISITILPTFFNTFEKIIPDFFQQMYPITYYFSGAYIATYKKEIKQKPVLLSGSVALFVSGVHNVLVSYGGVFKWQGFNDYYSYQAYFLAVFIFIGLLKVKISTRWKQPLALISNYTLYMYLLSYVLDTLVYPRFKAVVPSMKVALYWIVLPVFLVYTGSFVLAVGTKMSFSILRRRHKARK</sequence>
<accession>A0A430AKH4</accession>
<dbReference type="OrthoDB" id="2234896at2"/>
<evidence type="ECO:0000256" key="1">
    <source>
        <dbReference type="ARBA" id="ARBA00004651"/>
    </source>
</evidence>
<feature type="transmembrane region" description="Helical" evidence="7">
    <location>
        <begin position="151"/>
        <end position="168"/>
    </location>
</feature>